<comment type="caution">
    <text evidence="1">The sequence shown here is derived from an EMBL/GenBank/DDBJ whole genome shotgun (WGS) entry which is preliminary data.</text>
</comment>
<name>A0A9X2YUV8_9MYCO</name>
<evidence type="ECO:0000313" key="1">
    <source>
        <dbReference type="EMBL" id="MCV7173770.1"/>
    </source>
</evidence>
<sequence length="220" mass="25403">MVTDTPRAQNDPDFVNIAAHLDNWRSVQRRLALDVFDEPDWENGRLYFRNGYRQGVETWKHWKERGDWAAYVIEATTRGYTNVLFSSKGERDAHRFERVEAAFTRPIDAGKFVLARVGSTLRVSMGLDSLSVRWRRQGNDPRMRTDPPSADQLNYMLQICAGIQPGLLEQHLLRYSLADRTEFHALPLPSQAPMMNVLPLTFDELEALLLEGLPPKYEDR</sequence>
<dbReference type="AlphaFoldDB" id="A0A9X2YUV8"/>
<evidence type="ECO:0000313" key="2">
    <source>
        <dbReference type="Proteomes" id="UP001140293"/>
    </source>
</evidence>
<reference evidence="1" key="2">
    <citation type="journal article" date="2022" name="BMC Genomics">
        <title>Comparative genome analysis of mycobacteria focusing on tRNA and non-coding RNA.</title>
        <authorList>
            <person name="Behra P.R.K."/>
            <person name="Pettersson B.M.F."/>
            <person name="Ramesh M."/>
            <person name="Das S."/>
            <person name="Dasgupta S."/>
            <person name="Kirsebom L.A."/>
        </authorList>
    </citation>
    <scope>NUCLEOTIDE SEQUENCE</scope>
    <source>
        <strain evidence="1">DSM 44615</strain>
    </source>
</reference>
<accession>A0A9X2YUV8</accession>
<keyword evidence="2" id="KW-1185">Reference proteome</keyword>
<protein>
    <submittedName>
        <fullName evidence="1">Uncharacterized protein</fullName>
    </submittedName>
</protein>
<reference evidence="1" key="1">
    <citation type="submission" date="2020-07" db="EMBL/GenBank/DDBJ databases">
        <authorList>
            <person name="Pettersson B.M.F."/>
            <person name="Behra P.R.K."/>
            <person name="Ramesh M."/>
            <person name="Das S."/>
            <person name="Dasgupta S."/>
            <person name="Kirsebom L.A."/>
        </authorList>
    </citation>
    <scope>NUCLEOTIDE SEQUENCE</scope>
    <source>
        <strain evidence="1">DSM 44615</strain>
    </source>
</reference>
<gene>
    <name evidence="1" type="ORF">H7I41_27990</name>
</gene>
<proteinExistence type="predicted"/>
<dbReference type="EMBL" id="JACKSJ010000254">
    <property type="protein sequence ID" value="MCV7173770.1"/>
    <property type="molecule type" value="Genomic_DNA"/>
</dbReference>
<dbReference type="Proteomes" id="UP001140293">
    <property type="component" value="Unassembled WGS sequence"/>
</dbReference>
<dbReference type="RefSeq" id="WP_264015939.1">
    <property type="nucleotide sequence ID" value="NZ_JACKSJ010000254.1"/>
</dbReference>
<organism evidence="1 2">
    <name type="scientific">[Mycobacterium] manitobense</name>
    <dbReference type="NCBI Taxonomy" id="190147"/>
    <lineage>
        <taxon>Bacteria</taxon>
        <taxon>Bacillati</taxon>
        <taxon>Actinomycetota</taxon>
        <taxon>Actinomycetes</taxon>
        <taxon>Mycobacteriales</taxon>
        <taxon>Mycobacteriaceae</taxon>
        <taxon>Mycolicibacterium</taxon>
    </lineage>
</organism>